<proteinExistence type="predicted"/>
<evidence type="ECO:0000313" key="2">
    <source>
        <dbReference type="Proteomes" id="UP000324748"/>
    </source>
</evidence>
<organism evidence="1 2">
    <name type="scientific">Puccinia graminis f. sp. tritici</name>
    <dbReference type="NCBI Taxonomy" id="56615"/>
    <lineage>
        <taxon>Eukaryota</taxon>
        <taxon>Fungi</taxon>
        <taxon>Dikarya</taxon>
        <taxon>Basidiomycota</taxon>
        <taxon>Pucciniomycotina</taxon>
        <taxon>Pucciniomycetes</taxon>
        <taxon>Pucciniales</taxon>
        <taxon>Pucciniaceae</taxon>
        <taxon>Puccinia</taxon>
    </lineage>
</organism>
<keyword evidence="2" id="KW-1185">Reference proteome</keyword>
<comment type="caution">
    <text evidence="1">The sequence shown here is derived from an EMBL/GenBank/DDBJ whole genome shotgun (WGS) entry which is preliminary data.</text>
</comment>
<dbReference type="AlphaFoldDB" id="A0A5B0MSY2"/>
<dbReference type="EMBL" id="VSWC01000132">
    <property type="protein sequence ID" value="KAA1079682.1"/>
    <property type="molecule type" value="Genomic_DNA"/>
</dbReference>
<protein>
    <submittedName>
        <fullName evidence="1">Uncharacterized protein</fullName>
    </submittedName>
</protein>
<reference evidence="1 2" key="1">
    <citation type="submission" date="2019-05" db="EMBL/GenBank/DDBJ databases">
        <title>Emergence of the Ug99 lineage of the wheat stem rust pathogen through somatic hybridization.</title>
        <authorList>
            <person name="Li F."/>
            <person name="Upadhyaya N.M."/>
            <person name="Sperschneider J."/>
            <person name="Matny O."/>
            <person name="Nguyen-Phuc H."/>
            <person name="Mago R."/>
            <person name="Raley C."/>
            <person name="Miller M.E."/>
            <person name="Silverstein K.A.T."/>
            <person name="Henningsen E."/>
            <person name="Hirsch C.D."/>
            <person name="Visser B."/>
            <person name="Pretorius Z.A."/>
            <person name="Steffenson B.J."/>
            <person name="Schwessinger B."/>
            <person name="Dodds P.N."/>
            <person name="Figueroa M."/>
        </authorList>
    </citation>
    <scope>NUCLEOTIDE SEQUENCE [LARGE SCALE GENOMIC DNA]</scope>
    <source>
        <strain evidence="1">21-0</strain>
    </source>
</reference>
<evidence type="ECO:0000313" key="1">
    <source>
        <dbReference type="EMBL" id="KAA1079682.1"/>
    </source>
</evidence>
<name>A0A5B0MSY2_PUCGR</name>
<dbReference type="Proteomes" id="UP000324748">
    <property type="component" value="Unassembled WGS sequence"/>
</dbReference>
<sequence length="105" mass="11658">MTLIRLGPVHMGLRNIRPSQSFTKPSRSSSLALSKQRIDARLLLAEILWLQSPARFRAHRSSVMGRPLPGPRIDRVTLCWPRRSALGALASGATGLCPPDRRPPR</sequence>
<gene>
    <name evidence="1" type="ORF">PGT21_020803</name>
</gene>
<accession>A0A5B0MSY2</accession>